<dbReference type="InterPro" id="IPR050469">
    <property type="entry name" value="Diguanylate_Cyclase"/>
</dbReference>
<dbReference type="PANTHER" id="PTHR45138:SF24">
    <property type="entry name" value="DIGUANYLATE CYCLASE DGCC-RELATED"/>
    <property type="match status" value="1"/>
</dbReference>
<feature type="transmembrane region" description="Helical" evidence="3">
    <location>
        <begin position="129"/>
        <end position="147"/>
    </location>
</feature>
<dbReference type="GO" id="GO:1902201">
    <property type="term" value="P:negative regulation of bacterial-type flagellum-dependent cell motility"/>
    <property type="evidence" value="ECO:0007669"/>
    <property type="project" value="TreeGrafter"/>
</dbReference>
<evidence type="ECO:0000256" key="3">
    <source>
        <dbReference type="SAM" id="Phobius"/>
    </source>
</evidence>
<keyword evidence="3" id="KW-0472">Membrane</keyword>
<reference evidence="5 6" key="1">
    <citation type="submission" date="2020-08" db="EMBL/GenBank/DDBJ databases">
        <title>Emergence of ISAba1-mediated novel tet(X) in Acinetobacter variabilis from a chicken farm.</title>
        <authorList>
            <person name="Peng K."/>
            <person name="Li R."/>
        </authorList>
    </citation>
    <scope>NUCLEOTIDE SEQUENCE [LARGE SCALE GENOMIC DNA]</scope>
    <source>
        <strain evidence="5 6">XM9F202-2</strain>
    </source>
</reference>
<evidence type="ECO:0000259" key="4">
    <source>
        <dbReference type="PROSITE" id="PS50887"/>
    </source>
</evidence>
<feature type="transmembrane region" description="Helical" evidence="3">
    <location>
        <begin position="97"/>
        <end position="117"/>
    </location>
</feature>
<sequence>MSSSNENIYSTANMSFQNSTTDRSLKLAECDLQNRQLIEDALVHRAAPIPAQFQQYFYNYLYVHRHQNLRQINYMAQIAFLLYFFADIFIIPDMFFLSGLIRVSLVIAVMFCCYYLFKHQKNIRVLDMILPVGTTVAAATWIGLLLLSSSPHVSTYIYASAIFVLITNLCVQTEFKGALYCSIFIALFIMIGVTHLMSLSQAFIFAVVFTPLWAFSIYINWNNIINIRRSFLRTLLDEWNYQTLKNLAHTDDLTQLFNRRHFVDMAERSIHQWPKPASTCLLMFDVDYFKRINDNYGHDVGDRVLQLIAEITRKEMRSSDVLARFGGEEFIALLEDTQLQDCLMIAERIRCSIQKQVMYINSDQKIQFTISIGIAELESPQQELEDLIKHADIALYEAKKAGRNRIRVYHPNMLQPAKPLSPNPWNVFKPLNKQEQSGAHHKAKQSWSAL</sequence>
<dbReference type="AlphaFoldDB" id="A0A7T8AQS6"/>
<feature type="transmembrane region" description="Helical" evidence="3">
    <location>
        <begin position="72"/>
        <end position="91"/>
    </location>
</feature>
<evidence type="ECO:0000256" key="2">
    <source>
        <dbReference type="ARBA" id="ARBA00012528"/>
    </source>
</evidence>
<dbReference type="PANTHER" id="PTHR45138">
    <property type="entry name" value="REGULATORY COMPONENTS OF SENSORY TRANSDUCTION SYSTEM"/>
    <property type="match status" value="1"/>
</dbReference>
<feature type="transmembrane region" description="Helical" evidence="3">
    <location>
        <begin position="153"/>
        <end position="171"/>
    </location>
</feature>
<dbReference type="FunFam" id="3.30.70.270:FF:000001">
    <property type="entry name" value="Diguanylate cyclase domain protein"/>
    <property type="match status" value="1"/>
</dbReference>
<dbReference type="CDD" id="cd01949">
    <property type="entry name" value="GGDEF"/>
    <property type="match status" value="1"/>
</dbReference>
<dbReference type="NCBIfam" id="TIGR00254">
    <property type="entry name" value="GGDEF"/>
    <property type="match status" value="1"/>
</dbReference>
<dbReference type="GO" id="GO:0052621">
    <property type="term" value="F:diguanylate cyclase activity"/>
    <property type="evidence" value="ECO:0007669"/>
    <property type="project" value="UniProtKB-EC"/>
</dbReference>
<dbReference type="Pfam" id="PF00990">
    <property type="entry name" value="GGDEF"/>
    <property type="match status" value="1"/>
</dbReference>
<protein>
    <recommendedName>
        <fullName evidence="2">diguanylate cyclase</fullName>
        <ecNumber evidence="2">2.7.7.65</ecNumber>
    </recommendedName>
</protein>
<proteinExistence type="predicted"/>
<dbReference type="PROSITE" id="PS50887">
    <property type="entry name" value="GGDEF"/>
    <property type="match status" value="1"/>
</dbReference>
<dbReference type="Gene3D" id="3.30.70.270">
    <property type="match status" value="1"/>
</dbReference>
<dbReference type="InterPro" id="IPR043128">
    <property type="entry name" value="Rev_trsase/Diguanyl_cyclase"/>
</dbReference>
<dbReference type="GO" id="GO:0043709">
    <property type="term" value="P:cell adhesion involved in single-species biofilm formation"/>
    <property type="evidence" value="ECO:0007669"/>
    <property type="project" value="TreeGrafter"/>
</dbReference>
<comment type="cofactor">
    <cofactor evidence="1">
        <name>Mg(2+)</name>
        <dbReference type="ChEBI" id="CHEBI:18420"/>
    </cofactor>
</comment>
<feature type="domain" description="GGDEF" evidence="4">
    <location>
        <begin position="277"/>
        <end position="411"/>
    </location>
</feature>
<feature type="transmembrane region" description="Helical" evidence="3">
    <location>
        <begin position="178"/>
        <end position="197"/>
    </location>
</feature>
<feature type="transmembrane region" description="Helical" evidence="3">
    <location>
        <begin position="203"/>
        <end position="221"/>
    </location>
</feature>
<keyword evidence="3" id="KW-0812">Transmembrane</keyword>
<keyword evidence="3" id="KW-1133">Transmembrane helix</keyword>
<name>A0A7T8AQS6_9GAMM</name>
<dbReference type="SMART" id="SM00267">
    <property type="entry name" value="GGDEF"/>
    <property type="match status" value="1"/>
</dbReference>
<dbReference type="RefSeq" id="WP_180018355.1">
    <property type="nucleotide sequence ID" value="NZ_CP060811.1"/>
</dbReference>
<dbReference type="EC" id="2.7.7.65" evidence="2"/>
<dbReference type="GO" id="GO:0005886">
    <property type="term" value="C:plasma membrane"/>
    <property type="evidence" value="ECO:0007669"/>
    <property type="project" value="TreeGrafter"/>
</dbReference>
<dbReference type="Proteomes" id="UP000596079">
    <property type="component" value="Chromosome"/>
</dbReference>
<dbReference type="InterPro" id="IPR029787">
    <property type="entry name" value="Nucleotide_cyclase"/>
</dbReference>
<dbReference type="InterPro" id="IPR000160">
    <property type="entry name" value="GGDEF_dom"/>
</dbReference>
<evidence type="ECO:0000313" key="6">
    <source>
        <dbReference type="Proteomes" id="UP000596079"/>
    </source>
</evidence>
<accession>A0A7T8AQS6</accession>
<dbReference type="SUPFAM" id="SSF55073">
    <property type="entry name" value="Nucleotide cyclase"/>
    <property type="match status" value="1"/>
</dbReference>
<evidence type="ECO:0000313" key="5">
    <source>
        <dbReference type="EMBL" id="QQN87999.1"/>
    </source>
</evidence>
<organism evidence="5 6">
    <name type="scientific">Acinetobacter variabilis</name>
    <dbReference type="NCBI Taxonomy" id="70346"/>
    <lineage>
        <taxon>Bacteria</taxon>
        <taxon>Pseudomonadati</taxon>
        <taxon>Pseudomonadota</taxon>
        <taxon>Gammaproteobacteria</taxon>
        <taxon>Moraxellales</taxon>
        <taxon>Moraxellaceae</taxon>
        <taxon>Acinetobacter</taxon>
    </lineage>
</organism>
<dbReference type="EMBL" id="CP060811">
    <property type="protein sequence ID" value="QQN87999.1"/>
    <property type="molecule type" value="Genomic_DNA"/>
</dbReference>
<gene>
    <name evidence="5" type="ORF">IAQ69_14410</name>
</gene>
<evidence type="ECO:0000256" key="1">
    <source>
        <dbReference type="ARBA" id="ARBA00001946"/>
    </source>
</evidence>